<proteinExistence type="predicted"/>
<sequence length="91" mass="10438">MIPKWLYYLLNVTAYPLAIYLAIWLSNNVRYDPQGMAGGYQMLYYAMVAVVICFIVSLFASYKLVGSCWPAVIVLIGFIVMLFLWYSIMTS</sequence>
<evidence type="ECO:0000313" key="2">
    <source>
        <dbReference type="EMBL" id="MCQ5081571.1"/>
    </source>
</evidence>
<name>A0AAJ1FF53_9BACT</name>
<dbReference type="Proteomes" id="UP001205035">
    <property type="component" value="Unassembled WGS sequence"/>
</dbReference>
<accession>A0AAJ1FF53</accession>
<comment type="caution">
    <text evidence="2">The sequence shown here is derived from an EMBL/GenBank/DDBJ whole genome shotgun (WGS) entry which is preliminary data.</text>
</comment>
<gene>
    <name evidence="2" type="ORF">NE651_01530</name>
</gene>
<feature type="transmembrane region" description="Helical" evidence="1">
    <location>
        <begin position="43"/>
        <end position="62"/>
    </location>
</feature>
<dbReference type="RefSeq" id="WP_022333619.1">
    <property type="nucleotide sequence ID" value="NZ_DAWDUM010000003.1"/>
</dbReference>
<reference evidence="2" key="1">
    <citation type="submission" date="2022-06" db="EMBL/GenBank/DDBJ databases">
        <title>Isolation of gut microbiota from human fecal samples.</title>
        <authorList>
            <person name="Pamer E.G."/>
            <person name="Barat B."/>
            <person name="Waligurski E."/>
            <person name="Medina S."/>
            <person name="Paddock L."/>
            <person name="Mostad J."/>
        </authorList>
    </citation>
    <scope>NUCLEOTIDE SEQUENCE</scope>
    <source>
        <strain evidence="2">DFI.6.22</strain>
    </source>
</reference>
<evidence type="ECO:0000313" key="3">
    <source>
        <dbReference type="Proteomes" id="UP001205035"/>
    </source>
</evidence>
<dbReference type="EMBL" id="JANGBQ010000002">
    <property type="protein sequence ID" value="MCQ5081571.1"/>
    <property type="molecule type" value="Genomic_DNA"/>
</dbReference>
<keyword evidence="1" id="KW-0812">Transmembrane</keyword>
<feature type="transmembrane region" description="Helical" evidence="1">
    <location>
        <begin position="5"/>
        <end position="23"/>
    </location>
</feature>
<feature type="transmembrane region" description="Helical" evidence="1">
    <location>
        <begin position="69"/>
        <end position="88"/>
    </location>
</feature>
<keyword evidence="1" id="KW-0472">Membrane</keyword>
<protein>
    <submittedName>
        <fullName evidence="2">Uncharacterized protein</fullName>
    </submittedName>
</protein>
<evidence type="ECO:0000256" key="1">
    <source>
        <dbReference type="SAM" id="Phobius"/>
    </source>
</evidence>
<keyword evidence="1" id="KW-1133">Transmembrane helix</keyword>
<organism evidence="2 3">
    <name type="scientific">Alistipes onderdonkii</name>
    <dbReference type="NCBI Taxonomy" id="328813"/>
    <lineage>
        <taxon>Bacteria</taxon>
        <taxon>Pseudomonadati</taxon>
        <taxon>Bacteroidota</taxon>
        <taxon>Bacteroidia</taxon>
        <taxon>Bacteroidales</taxon>
        <taxon>Rikenellaceae</taxon>
        <taxon>Alistipes</taxon>
    </lineage>
</organism>
<dbReference type="GeneID" id="59809836"/>
<dbReference type="AlphaFoldDB" id="A0AAJ1FF53"/>